<sequence>MRLQAISLKMPQSLLARADRFAMSRHVSRSELIRVAMQYALANRDVLRLFEKLAPREHGYRMVTVKMEVGLLNAYTWLSQTYGISRSELIRRALESFLDENHVQDHVQDQVLKARVEIIKL</sequence>
<evidence type="ECO:0008006" key="3">
    <source>
        <dbReference type="Google" id="ProtNLM"/>
    </source>
</evidence>
<proteinExistence type="predicted"/>
<dbReference type="GO" id="GO:0003677">
    <property type="term" value="F:DNA binding"/>
    <property type="evidence" value="ECO:0007669"/>
    <property type="project" value="TreeGrafter"/>
</dbReference>
<dbReference type="GO" id="GO:0006355">
    <property type="term" value="P:regulation of DNA-templated transcription"/>
    <property type="evidence" value="ECO:0007669"/>
    <property type="project" value="InterPro"/>
</dbReference>
<dbReference type="Gene3D" id="1.10.1220.10">
    <property type="entry name" value="Met repressor-like"/>
    <property type="match status" value="1"/>
</dbReference>
<name>K4PAI4_9VIRU</name>
<dbReference type="CDD" id="cd22231">
    <property type="entry name" value="RHH_NikR_HicB-like"/>
    <property type="match status" value="1"/>
</dbReference>
<keyword evidence="2" id="KW-1185">Reference proteome</keyword>
<dbReference type="EMBL" id="JX944686">
    <property type="protein sequence ID" value="AFV51232.1"/>
    <property type="molecule type" value="Genomic_DNA"/>
</dbReference>
<evidence type="ECO:0000313" key="2">
    <source>
        <dbReference type="Proteomes" id="UP000009199"/>
    </source>
</evidence>
<reference evidence="1 2" key="1">
    <citation type="journal article" date="2013" name="Genome Announc.">
        <title>Genome sequence of a novel archaeal rudivirus recovered from a mexican hot spring.</title>
        <authorList>
            <person name="Servin-Garciduenas L.E."/>
            <person name="Peng X."/>
            <person name="Garrett R.A."/>
            <person name="Martinez-Romero E."/>
        </authorList>
    </citation>
    <scope>NUCLEOTIDE SEQUENCE [LARGE SCALE GENOMIC DNA]</scope>
</reference>
<dbReference type="PANTHER" id="PTHR34719">
    <property type="entry name" value="NICKEL-RESPONSIVE REGULATOR"/>
    <property type="match status" value="1"/>
</dbReference>
<organism evidence="1 2">
    <name type="scientific">Sulfolobales Mexican rod-shaped virus 1</name>
    <dbReference type="NCBI Taxonomy" id="2848122"/>
    <lineage>
        <taxon>Viruses</taxon>
        <taxon>Adnaviria</taxon>
        <taxon>Zilligvirae</taxon>
        <taxon>Taleaviricota</taxon>
        <taxon>Tokiviricetes</taxon>
        <taxon>Ligamenvirales</taxon>
        <taxon>Rudiviridae</taxon>
        <taxon>Mexirudivirus</taxon>
        <taxon>Mexirudivirus azufresense</taxon>
        <taxon>Mexirudivirus SMRV1</taxon>
    </lineage>
</organism>
<dbReference type="PANTHER" id="PTHR34719:SF2">
    <property type="entry name" value="NICKEL-RESPONSIVE REGULATOR"/>
    <property type="match status" value="1"/>
</dbReference>
<evidence type="ECO:0000313" key="1">
    <source>
        <dbReference type="EMBL" id="AFV51232.1"/>
    </source>
</evidence>
<accession>K4PAI4</accession>
<dbReference type="InterPro" id="IPR013321">
    <property type="entry name" value="Arc_rbn_hlx_hlx"/>
</dbReference>
<protein>
    <recommendedName>
        <fullName evidence="3">Ribbon-helix-helix protein CopG domain-containing protein</fullName>
    </recommendedName>
</protein>
<dbReference type="KEGG" id="vg:13997077"/>
<dbReference type="InterPro" id="IPR050192">
    <property type="entry name" value="CopG/NikR_regulator"/>
</dbReference>
<dbReference type="Proteomes" id="UP000009199">
    <property type="component" value="Segment"/>
</dbReference>